<evidence type="ECO:0000313" key="3">
    <source>
        <dbReference type="Proteomes" id="UP001346149"/>
    </source>
</evidence>
<proteinExistence type="predicted"/>
<keyword evidence="3" id="KW-1185">Reference proteome</keyword>
<accession>A0AAN7QRP2</accession>
<sequence length="146" mass="15484">MANSLCSAPTCSIKAPVKPGLIAGKSVAGKVLRINEVFGTSKKERFQSLEVKALGNNQSTKVNSIVCSDCDGNGAKQCTQCQGTGVNSVDHFNGQFKAGGLCWLCRSLAISICYSFTLSTFSHQFTSRPAILAMGGSRMMLLVKLL</sequence>
<name>A0AAN7QRP2_TRANT</name>
<evidence type="ECO:0000259" key="1">
    <source>
        <dbReference type="Pfam" id="PF25436"/>
    </source>
</evidence>
<organism evidence="2 3">
    <name type="scientific">Trapa natans</name>
    <name type="common">Water chestnut</name>
    <dbReference type="NCBI Taxonomy" id="22666"/>
    <lineage>
        <taxon>Eukaryota</taxon>
        <taxon>Viridiplantae</taxon>
        <taxon>Streptophyta</taxon>
        <taxon>Embryophyta</taxon>
        <taxon>Tracheophyta</taxon>
        <taxon>Spermatophyta</taxon>
        <taxon>Magnoliopsida</taxon>
        <taxon>eudicotyledons</taxon>
        <taxon>Gunneridae</taxon>
        <taxon>Pentapetalae</taxon>
        <taxon>rosids</taxon>
        <taxon>malvids</taxon>
        <taxon>Myrtales</taxon>
        <taxon>Lythraceae</taxon>
        <taxon>Trapa</taxon>
    </lineage>
</organism>
<dbReference type="AlphaFoldDB" id="A0AAN7QRP2"/>
<dbReference type="EMBL" id="JAXQNO010000019">
    <property type="protein sequence ID" value="KAK4775051.1"/>
    <property type="molecule type" value="Genomic_DNA"/>
</dbReference>
<gene>
    <name evidence="2" type="ORF">SAY86_009986</name>
</gene>
<feature type="domain" description="BSD2 cysteine rich" evidence="1">
    <location>
        <begin position="63"/>
        <end position="115"/>
    </location>
</feature>
<protein>
    <recommendedName>
        <fullName evidence="1">BSD2 cysteine rich domain-containing protein</fullName>
    </recommendedName>
</protein>
<dbReference type="Pfam" id="PF25436">
    <property type="entry name" value="BSD2_CRD"/>
    <property type="match status" value="1"/>
</dbReference>
<dbReference type="InterPro" id="IPR057453">
    <property type="entry name" value="BSD2_CRD"/>
</dbReference>
<reference evidence="2 3" key="1">
    <citation type="journal article" date="2023" name="Hortic Res">
        <title>Pangenome of water caltrop reveals structural variations and asymmetric subgenome divergence after allopolyploidization.</title>
        <authorList>
            <person name="Zhang X."/>
            <person name="Chen Y."/>
            <person name="Wang L."/>
            <person name="Yuan Y."/>
            <person name="Fang M."/>
            <person name="Shi L."/>
            <person name="Lu R."/>
            <person name="Comes H.P."/>
            <person name="Ma Y."/>
            <person name="Chen Y."/>
            <person name="Huang G."/>
            <person name="Zhou Y."/>
            <person name="Zheng Z."/>
            <person name="Qiu Y."/>
        </authorList>
    </citation>
    <scope>NUCLEOTIDE SEQUENCE [LARGE SCALE GENOMIC DNA]</scope>
    <source>
        <strain evidence="2">F231</strain>
    </source>
</reference>
<comment type="caution">
    <text evidence="2">The sequence shown here is derived from an EMBL/GenBank/DDBJ whole genome shotgun (WGS) entry which is preliminary data.</text>
</comment>
<evidence type="ECO:0000313" key="2">
    <source>
        <dbReference type="EMBL" id="KAK4775051.1"/>
    </source>
</evidence>
<dbReference type="Proteomes" id="UP001346149">
    <property type="component" value="Unassembled WGS sequence"/>
</dbReference>